<evidence type="ECO:0000313" key="2">
    <source>
        <dbReference type="EMBL" id="KAJ8762671.1"/>
    </source>
</evidence>
<accession>A0AAV8T7A6</accession>
<dbReference type="Proteomes" id="UP001159364">
    <property type="component" value="Linkage Group LG06"/>
</dbReference>
<feature type="compositionally biased region" description="Basic and acidic residues" evidence="1">
    <location>
        <begin position="148"/>
        <end position="161"/>
    </location>
</feature>
<dbReference type="PANTHER" id="PTHR48227:SF1">
    <property type="entry name" value="DNA LIGASE 1-LIKE"/>
    <property type="match status" value="1"/>
</dbReference>
<keyword evidence="3" id="KW-1185">Reference proteome</keyword>
<proteinExistence type="predicted"/>
<comment type="caution">
    <text evidence="2">The sequence shown here is derived from an EMBL/GenBank/DDBJ whole genome shotgun (WGS) entry which is preliminary data.</text>
</comment>
<feature type="compositionally biased region" description="Polar residues" evidence="1">
    <location>
        <begin position="75"/>
        <end position="85"/>
    </location>
</feature>
<feature type="compositionally biased region" description="Acidic residues" evidence="1">
    <location>
        <begin position="178"/>
        <end position="193"/>
    </location>
</feature>
<protein>
    <submittedName>
        <fullName evidence="2">Uncharacterized protein</fullName>
    </submittedName>
</protein>
<name>A0AAV8T7A6_9ROSI</name>
<evidence type="ECO:0000313" key="3">
    <source>
        <dbReference type="Proteomes" id="UP001159364"/>
    </source>
</evidence>
<reference evidence="2 3" key="1">
    <citation type="submission" date="2021-09" db="EMBL/GenBank/DDBJ databases">
        <title>Genomic insights and catalytic innovation underlie evolution of tropane alkaloids biosynthesis.</title>
        <authorList>
            <person name="Wang Y.-J."/>
            <person name="Tian T."/>
            <person name="Huang J.-P."/>
            <person name="Huang S.-X."/>
        </authorList>
    </citation>
    <scope>NUCLEOTIDE SEQUENCE [LARGE SCALE GENOMIC DNA]</scope>
    <source>
        <strain evidence="2">KIB-2018</strain>
        <tissue evidence="2">Leaf</tissue>
    </source>
</reference>
<organism evidence="2 3">
    <name type="scientific">Erythroxylum novogranatense</name>
    <dbReference type="NCBI Taxonomy" id="1862640"/>
    <lineage>
        <taxon>Eukaryota</taxon>
        <taxon>Viridiplantae</taxon>
        <taxon>Streptophyta</taxon>
        <taxon>Embryophyta</taxon>
        <taxon>Tracheophyta</taxon>
        <taxon>Spermatophyta</taxon>
        <taxon>Magnoliopsida</taxon>
        <taxon>eudicotyledons</taxon>
        <taxon>Gunneridae</taxon>
        <taxon>Pentapetalae</taxon>
        <taxon>rosids</taxon>
        <taxon>fabids</taxon>
        <taxon>Malpighiales</taxon>
        <taxon>Erythroxylaceae</taxon>
        <taxon>Erythroxylum</taxon>
    </lineage>
</organism>
<gene>
    <name evidence="2" type="ORF">K2173_011151</name>
</gene>
<sequence length="221" mass="25068">MKTVTGEIISSNPVSVSKAASILSKFVSAETGASQAVNAYLRRATAAFDELVRLHSKSDCRRHKRDQSTVTTARITDASELTPSKSCEVETKADKKKKKEKRKNEGDYGNEVKMEDIHEADKIVAETQKIKDQKRKDKEVNGSFVYYGDHDGKLKEESERKEKKKKKKREKGNVGYSEENDGEVGEEAEIEEDKGERRKQRKNRDVEEIGDGSQSKKKKKR</sequence>
<feature type="compositionally biased region" description="Basic and acidic residues" evidence="1">
    <location>
        <begin position="102"/>
        <end position="140"/>
    </location>
</feature>
<dbReference type="AlphaFoldDB" id="A0AAV8T7A6"/>
<feature type="region of interest" description="Disordered" evidence="1">
    <location>
        <begin position="75"/>
        <end position="221"/>
    </location>
</feature>
<dbReference type="EMBL" id="JAIWQS010000006">
    <property type="protein sequence ID" value="KAJ8762671.1"/>
    <property type="molecule type" value="Genomic_DNA"/>
</dbReference>
<dbReference type="PANTHER" id="PTHR48227">
    <property type="entry name" value="DNA TOPOISOMERASE 1-LIKE"/>
    <property type="match status" value="1"/>
</dbReference>
<evidence type="ECO:0000256" key="1">
    <source>
        <dbReference type="SAM" id="MobiDB-lite"/>
    </source>
</evidence>